<dbReference type="Proteomes" id="UP000283538">
    <property type="component" value="Unassembled WGS sequence"/>
</dbReference>
<dbReference type="Gene3D" id="2.170.130.10">
    <property type="entry name" value="TonB-dependent receptor, plug domain"/>
    <property type="match status" value="1"/>
</dbReference>
<keyword evidence="7 8" id="KW-0998">Cell outer membrane</keyword>
<dbReference type="EMBL" id="QSLA01000005">
    <property type="protein sequence ID" value="RHF09979.1"/>
    <property type="molecule type" value="Genomic_DNA"/>
</dbReference>
<evidence type="ECO:0000256" key="3">
    <source>
        <dbReference type="ARBA" id="ARBA00022452"/>
    </source>
</evidence>
<name>A0A414MFC8_9BACE</name>
<evidence type="ECO:0000256" key="4">
    <source>
        <dbReference type="ARBA" id="ARBA00022692"/>
    </source>
</evidence>
<dbReference type="GO" id="GO:0009279">
    <property type="term" value="C:cell outer membrane"/>
    <property type="evidence" value="ECO:0007669"/>
    <property type="project" value="UniProtKB-SubCell"/>
</dbReference>
<dbReference type="SUPFAM" id="SSF49464">
    <property type="entry name" value="Carboxypeptidase regulatory domain-like"/>
    <property type="match status" value="1"/>
</dbReference>
<evidence type="ECO:0000256" key="7">
    <source>
        <dbReference type="ARBA" id="ARBA00023237"/>
    </source>
</evidence>
<evidence type="ECO:0000256" key="2">
    <source>
        <dbReference type="ARBA" id="ARBA00022448"/>
    </source>
</evidence>
<dbReference type="RefSeq" id="WP_118226821.1">
    <property type="nucleotide sequence ID" value="NZ_JADNLN010000006.1"/>
</dbReference>
<dbReference type="SUPFAM" id="SSF56935">
    <property type="entry name" value="Porins"/>
    <property type="match status" value="1"/>
</dbReference>
<feature type="domain" description="TonB-dependent receptor-like beta-barrel" evidence="11">
    <location>
        <begin position="427"/>
        <end position="898"/>
    </location>
</feature>
<accession>A0A414MFC8</accession>
<dbReference type="Gene3D" id="2.40.170.20">
    <property type="entry name" value="TonB-dependent receptor, beta-barrel domain"/>
    <property type="match status" value="1"/>
</dbReference>
<keyword evidence="6 8" id="KW-0472">Membrane</keyword>
<evidence type="ECO:0000259" key="12">
    <source>
        <dbReference type="Pfam" id="PF07715"/>
    </source>
</evidence>
<dbReference type="Pfam" id="PF13715">
    <property type="entry name" value="CarbopepD_reg_2"/>
    <property type="match status" value="1"/>
</dbReference>
<evidence type="ECO:0000259" key="11">
    <source>
        <dbReference type="Pfam" id="PF00593"/>
    </source>
</evidence>
<dbReference type="NCBIfam" id="TIGR04057">
    <property type="entry name" value="SusC_RagA_signa"/>
    <property type="match status" value="1"/>
</dbReference>
<sequence>MKQVNLRIYRTILPLLLGLFLSVGAYAQNITVRGHVKDALGAVIGANVVEKGNTANGTITDLDGNFTLSVPKGATLVVSFIGYKTQEVTAASSVVVTLQDDAELLNEVVVIGYGTVKKNDATGSVTAIKPDKLNKGLTTNAQDMMTGKIAGVSVISDGGTPGGSATIRVRGGSSLSAENDPLIVIDGLAMDNNGVKGLSNPLSMVNPNDIESFTVLKDASATAIYGSRASNGVIIITTKKGQAGSKPRVSYDGNVSLSNVKKTLDVMDGDEFRAFVEEIWEGKDNDAYRKLGTANTDWQDEIYRLAVSTDHNLTISGGLKNMPYRVSFGYTNQNGVVKTSNFERYTASVNIAPSFLQDHLKVNANLKGMYAKNRYADGSVIGTAASYDPTQPVYSDNEIHQKYFGGYSQWYISAFDDKGKNTLNDSEWNYYKNSQAAYNPVASLNQKDDRATSKALVGNLELDYKVHGLEDLRLHVSGGMDLSTGKQETSWSPYSAQNNYYGNTGFDETDKYNLSLNMYAQYSKDFNEKHHFDVMGGYEWQHFHRKGNSYYAGLYPSTTTVVDKATGESMAGKAYSPTVNEWATENYLVSFFGRANYTLLDKYLFTATVRYDGSSRFNKDNRWAIFPSFAFGWKLKEEGFLKDVEWLSDLKLRLGYGITGQQNIGSDYPTLATYIQNKDYAYYPILGNGVTYRPGAYNPDLKWEETTTYNAGVDFGFLNGRFTGSVDYYFRKTDDLINSVYVAAGTNFKNKVLSNIGSLENSGVEFSVNAKVIQERDWRWELGYNITYNKNEITKLTSGSSEGYYVPTGGISSGTGNTIQAHAVGHAASAFYVYQQVYGEDGKPLENEYVDRNGDGIINDKDRYFYKKPTADVLMGLTSKLIYKNWDFNFSLRASLNNYVYNDVEAGNSNCKSTVVYSFDALNNRPKMVLANNFQGVGNYYMSDYYVQNASFLKCDNITLGYSFDKMFGKKISGRVYATVQNVFTITDYKGLDPEINGGIDNSIYPRPLVSILGLSLNF</sequence>
<keyword evidence="5 9" id="KW-0798">TonB box</keyword>
<keyword evidence="10" id="KW-0732">Signal</keyword>
<evidence type="ECO:0000256" key="8">
    <source>
        <dbReference type="PROSITE-ProRule" id="PRU01360"/>
    </source>
</evidence>
<dbReference type="Gene3D" id="2.60.40.1120">
    <property type="entry name" value="Carboxypeptidase-like, regulatory domain"/>
    <property type="match status" value="1"/>
</dbReference>
<dbReference type="InterPro" id="IPR000531">
    <property type="entry name" value="Beta-barrel_TonB"/>
</dbReference>
<comment type="similarity">
    <text evidence="8 9">Belongs to the TonB-dependent receptor family.</text>
</comment>
<dbReference type="InterPro" id="IPR023997">
    <property type="entry name" value="TonB-dep_OMP_SusC/RagA_CS"/>
</dbReference>
<keyword evidence="2 8" id="KW-0813">Transport</keyword>
<evidence type="ECO:0000313" key="14">
    <source>
        <dbReference type="Proteomes" id="UP000283538"/>
    </source>
</evidence>
<organism evidence="13 14">
    <name type="scientific">Bacteroides eggerthii</name>
    <dbReference type="NCBI Taxonomy" id="28111"/>
    <lineage>
        <taxon>Bacteria</taxon>
        <taxon>Pseudomonadati</taxon>
        <taxon>Bacteroidota</taxon>
        <taxon>Bacteroidia</taxon>
        <taxon>Bacteroidales</taxon>
        <taxon>Bacteroidaceae</taxon>
        <taxon>Bacteroides</taxon>
    </lineage>
</organism>
<comment type="caution">
    <text evidence="13">The sequence shown here is derived from an EMBL/GenBank/DDBJ whole genome shotgun (WGS) entry which is preliminary data.</text>
</comment>
<dbReference type="InterPro" id="IPR036942">
    <property type="entry name" value="Beta-barrel_TonB_sf"/>
</dbReference>
<evidence type="ECO:0000256" key="9">
    <source>
        <dbReference type="RuleBase" id="RU003357"/>
    </source>
</evidence>
<gene>
    <name evidence="13" type="ORF">DW701_06120</name>
</gene>
<dbReference type="InterPro" id="IPR012910">
    <property type="entry name" value="Plug_dom"/>
</dbReference>
<dbReference type="InterPro" id="IPR039426">
    <property type="entry name" value="TonB-dep_rcpt-like"/>
</dbReference>
<protein>
    <submittedName>
        <fullName evidence="13">TonB-dependent receptor</fullName>
    </submittedName>
</protein>
<reference evidence="13 14" key="1">
    <citation type="submission" date="2018-08" db="EMBL/GenBank/DDBJ databases">
        <title>A genome reference for cultivated species of the human gut microbiota.</title>
        <authorList>
            <person name="Zou Y."/>
            <person name="Xue W."/>
            <person name="Luo G."/>
        </authorList>
    </citation>
    <scope>NUCLEOTIDE SEQUENCE [LARGE SCALE GENOMIC DNA]</scope>
    <source>
        <strain evidence="13 14">AM26-26AC</strain>
    </source>
</reference>
<keyword evidence="13" id="KW-0675">Receptor</keyword>
<evidence type="ECO:0000313" key="13">
    <source>
        <dbReference type="EMBL" id="RHF09979.1"/>
    </source>
</evidence>
<evidence type="ECO:0000256" key="5">
    <source>
        <dbReference type="ARBA" id="ARBA00023077"/>
    </source>
</evidence>
<keyword evidence="3 8" id="KW-1134">Transmembrane beta strand</keyword>
<dbReference type="Pfam" id="PF00593">
    <property type="entry name" value="TonB_dep_Rec_b-barrel"/>
    <property type="match status" value="1"/>
</dbReference>
<feature type="chain" id="PRO_5019410333" evidence="10">
    <location>
        <begin position="28"/>
        <end position="1019"/>
    </location>
</feature>
<dbReference type="PROSITE" id="PS52016">
    <property type="entry name" value="TONB_DEPENDENT_REC_3"/>
    <property type="match status" value="1"/>
</dbReference>
<feature type="domain" description="TonB-dependent receptor plug" evidence="12">
    <location>
        <begin position="118"/>
        <end position="233"/>
    </location>
</feature>
<dbReference type="InterPro" id="IPR037066">
    <property type="entry name" value="Plug_dom_sf"/>
</dbReference>
<proteinExistence type="inferred from homology"/>
<dbReference type="Pfam" id="PF07715">
    <property type="entry name" value="Plug"/>
    <property type="match status" value="1"/>
</dbReference>
<dbReference type="InterPro" id="IPR023996">
    <property type="entry name" value="TonB-dep_OMP_SusC/RagA"/>
</dbReference>
<evidence type="ECO:0000256" key="6">
    <source>
        <dbReference type="ARBA" id="ARBA00023136"/>
    </source>
</evidence>
<feature type="signal peptide" evidence="10">
    <location>
        <begin position="1"/>
        <end position="27"/>
    </location>
</feature>
<evidence type="ECO:0000256" key="10">
    <source>
        <dbReference type="SAM" id="SignalP"/>
    </source>
</evidence>
<dbReference type="NCBIfam" id="TIGR04056">
    <property type="entry name" value="OMP_RagA_SusC"/>
    <property type="match status" value="1"/>
</dbReference>
<dbReference type="InterPro" id="IPR008969">
    <property type="entry name" value="CarboxyPept-like_regulatory"/>
</dbReference>
<keyword evidence="4 8" id="KW-0812">Transmembrane</keyword>
<evidence type="ECO:0000256" key="1">
    <source>
        <dbReference type="ARBA" id="ARBA00004571"/>
    </source>
</evidence>
<comment type="subcellular location">
    <subcellularLocation>
        <location evidence="1 8">Cell outer membrane</location>
        <topology evidence="1 8">Multi-pass membrane protein</topology>
    </subcellularLocation>
</comment>
<dbReference type="AlphaFoldDB" id="A0A414MFC8"/>